<dbReference type="Proteomes" id="UP000233524">
    <property type="component" value="Unassembled WGS sequence"/>
</dbReference>
<dbReference type="PANTHER" id="PTHR34876">
    <property type="match status" value="1"/>
</dbReference>
<keyword evidence="3" id="KW-0378">Hydrolase</keyword>
<keyword evidence="6" id="KW-1185">Reference proteome</keyword>
<feature type="binding site" evidence="2">
    <location>
        <position position="221"/>
    </location>
    <ligand>
        <name>substrate</name>
    </ligand>
</feature>
<keyword evidence="3" id="KW-0624">Polysaccharide degradation</keyword>
<reference evidence="5 6" key="1">
    <citation type="journal article" date="2017" name="G3 (Bethesda)">
        <title>First Draft Genome Sequence of the Pathogenic Fungus Lomentospora prolificans (Formerly Scedosporium prolificans).</title>
        <authorList>
            <person name="Luo R."/>
            <person name="Zimin A."/>
            <person name="Workman R."/>
            <person name="Fan Y."/>
            <person name="Pertea G."/>
            <person name="Grossman N."/>
            <person name="Wear M.P."/>
            <person name="Jia B."/>
            <person name="Miller H."/>
            <person name="Casadevall A."/>
            <person name="Timp W."/>
            <person name="Zhang S.X."/>
            <person name="Salzberg S.L."/>
        </authorList>
    </citation>
    <scope>NUCLEOTIDE SEQUENCE [LARGE SCALE GENOMIC DNA]</scope>
    <source>
        <strain evidence="5 6">JHH-5317</strain>
    </source>
</reference>
<accession>A0A2N3NLP7</accession>
<feature type="binding site" evidence="2">
    <location>
        <position position="80"/>
    </location>
    <ligand>
        <name>substrate</name>
    </ligand>
</feature>
<evidence type="ECO:0000313" key="6">
    <source>
        <dbReference type="Proteomes" id="UP000233524"/>
    </source>
</evidence>
<evidence type="ECO:0000256" key="3">
    <source>
        <dbReference type="RuleBase" id="RU361186"/>
    </source>
</evidence>
<comment type="similarity">
    <text evidence="3">Belongs to the glycosyl hydrolase family 6.</text>
</comment>
<dbReference type="EMBL" id="NLAX01000001">
    <property type="protein sequence ID" value="PKS13375.1"/>
    <property type="molecule type" value="Genomic_DNA"/>
</dbReference>
<feature type="signal peptide" evidence="4">
    <location>
        <begin position="1"/>
        <end position="15"/>
    </location>
</feature>
<proteinExistence type="inferred from homology"/>
<keyword evidence="3" id="KW-0136">Cellulose degradation</keyword>
<evidence type="ECO:0000313" key="5">
    <source>
        <dbReference type="EMBL" id="PKS13375.1"/>
    </source>
</evidence>
<dbReference type="InterPro" id="IPR036434">
    <property type="entry name" value="Beta_cellobiohydrolase_sf"/>
</dbReference>
<dbReference type="GO" id="GO:0004553">
    <property type="term" value="F:hydrolase activity, hydrolyzing O-glycosyl compounds"/>
    <property type="evidence" value="ECO:0007669"/>
    <property type="project" value="InterPro"/>
</dbReference>
<feature type="active site" description="Proton donor" evidence="1">
    <location>
        <position position="139"/>
    </location>
</feature>
<evidence type="ECO:0000256" key="1">
    <source>
        <dbReference type="PIRSR" id="PIRSR001100-1"/>
    </source>
</evidence>
<dbReference type="GO" id="GO:0030245">
    <property type="term" value="P:cellulose catabolic process"/>
    <property type="evidence" value="ECO:0007669"/>
    <property type="project" value="UniProtKB-KW"/>
</dbReference>
<dbReference type="PRINTS" id="PR00733">
    <property type="entry name" value="GLHYDRLASE6"/>
</dbReference>
<keyword evidence="3" id="KW-0119">Carbohydrate metabolism</keyword>
<feature type="binding site" evidence="2">
    <location>
        <position position="78"/>
    </location>
    <ligand>
        <name>substrate</name>
    </ligand>
</feature>
<feature type="binding site" evidence="2">
    <location>
        <position position="313"/>
    </location>
    <ligand>
        <name>substrate</name>
    </ligand>
</feature>
<dbReference type="EC" id="3.2.1.-" evidence="3"/>
<keyword evidence="4" id="KW-0732">Signal</keyword>
<gene>
    <name evidence="5" type="ORF">jhhlp_000146</name>
</gene>
<dbReference type="SUPFAM" id="SSF51989">
    <property type="entry name" value="Glycosyl hydrolases family 6, cellulases"/>
    <property type="match status" value="1"/>
</dbReference>
<dbReference type="OrthoDB" id="64893at2759"/>
<dbReference type="PIRSF" id="PIRSF001100">
    <property type="entry name" value="Beta_cellobiohydrolase"/>
    <property type="match status" value="1"/>
</dbReference>
<dbReference type="Gene3D" id="3.20.20.40">
    <property type="entry name" value="1, 4-beta cellobiohydrolase"/>
    <property type="match status" value="1"/>
</dbReference>
<evidence type="ECO:0000256" key="4">
    <source>
        <dbReference type="SAM" id="SignalP"/>
    </source>
</evidence>
<name>A0A2N3NLP7_9PEZI</name>
<dbReference type="InterPro" id="IPR016288">
    <property type="entry name" value="Beta_cellobiohydrolase"/>
</dbReference>
<dbReference type="AlphaFoldDB" id="A0A2N3NLP7"/>
<dbReference type="STRING" id="41688.A0A2N3NLP7"/>
<feature type="active site" description="Proton acceptor" evidence="1">
    <location>
        <position position="319"/>
    </location>
</feature>
<dbReference type="InParanoid" id="A0A2N3NLP7"/>
<organism evidence="5 6">
    <name type="scientific">Lomentospora prolificans</name>
    <dbReference type="NCBI Taxonomy" id="41688"/>
    <lineage>
        <taxon>Eukaryota</taxon>
        <taxon>Fungi</taxon>
        <taxon>Dikarya</taxon>
        <taxon>Ascomycota</taxon>
        <taxon>Pezizomycotina</taxon>
        <taxon>Sordariomycetes</taxon>
        <taxon>Hypocreomycetidae</taxon>
        <taxon>Microascales</taxon>
        <taxon>Microascaceae</taxon>
        <taxon>Lomentospora</taxon>
    </lineage>
</organism>
<protein>
    <recommendedName>
        <fullName evidence="3">Glucanase</fullName>
        <ecNumber evidence="3">3.2.1.-</ecNumber>
    </recommendedName>
</protein>
<evidence type="ECO:0000256" key="2">
    <source>
        <dbReference type="PIRSR" id="PIRSR001100-2"/>
    </source>
</evidence>
<dbReference type="Pfam" id="PF01341">
    <property type="entry name" value="Glyco_hydro_6"/>
    <property type="match status" value="1"/>
</dbReference>
<dbReference type="PANTHER" id="PTHR34876:SF2">
    <property type="entry name" value="GLUCANASE"/>
    <property type="match status" value="1"/>
</dbReference>
<sequence>MEILVFLSLIASGLAARAMNPGIAKPVSLNASTNIWLDYTLHPNSIFRAKVEAAAKHIEDGELRQKALRVAEIGTFIWVDSTESLSGIEIALEDLPSDQILGVVLQNLPRHHCSSLPVNRPPKKTIEEISNAYQKDIIDEVAINMGLQQSCARRIKEVYLENTAYALAKLNKPNVIIYIDAGEESVGWDDSRVPIADIIAQAYEAAGRPSQVRGFATNVANLNSWDLSPGEFATADDSQWNPAQNEKRYVSLLSEDLRNRSVPHYAIVDTSRSAVQGLRRQPGTRCNVNHAGFGVRPTSETGSEWTDAFVWAKQGGDSDGTSDVQSETYESECGLEEAFKPSPEAGEWHQVYFEMLVENAKPSF</sequence>
<feature type="chain" id="PRO_5014871975" description="Glucanase" evidence="4">
    <location>
        <begin position="16"/>
        <end position="364"/>
    </location>
</feature>
<comment type="caution">
    <text evidence="5">The sequence shown here is derived from an EMBL/GenBank/DDBJ whole genome shotgun (WGS) entry which is preliminary data.</text>
</comment>
<dbReference type="VEuPathDB" id="FungiDB:jhhlp_000146"/>
<keyword evidence="3" id="KW-0326">Glycosidase</keyword>